<proteinExistence type="predicted"/>
<feature type="transmembrane region" description="Helical" evidence="1">
    <location>
        <begin position="36"/>
        <end position="60"/>
    </location>
</feature>
<evidence type="ECO:0000256" key="1">
    <source>
        <dbReference type="SAM" id="Phobius"/>
    </source>
</evidence>
<evidence type="ECO:0000313" key="2">
    <source>
        <dbReference type="EMBL" id="PWU85483.1"/>
    </source>
</evidence>
<dbReference type="VEuPathDB" id="TriTrypDB:TcCL_ESM02943"/>
<gene>
    <name evidence="2" type="ORF">C3747_618g9</name>
</gene>
<protein>
    <submittedName>
        <fullName evidence="2">Putative SLACS retrotransposable element</fullName>
    </submittedName>
</protein>
<accession>A0A2V2UT89</accession>
<sequence length="231" mass="24978">MRTNNFNAHQSHCWSINVFFFSVCTSGGRGRPFNICLFYFTPLFFFFGIGESAAISVYVVTSASTEPVSTRTCEVRRQCAMAFFNLFFLDLSGECWVDTHAWAAASPCCGQGVASTTCSVMACTGCAASSQSGGVVAPPARSEVAVPDTAEFAYASLGEKGPQQTTIAELDAERRWELHNALQGTRCRAFTTNTASGAGRSIARPRTCAKKRKLATQLPQRLTARLIHKGT</sequence>
<dbReference type="VEuPathDB" id="TriTrypDB:TcG_07785"/>
<dbReference type="VEuPathDB" id="TriTrypDB:C3747_618g9"/>
<keyword evidence="1" id="KW-1133">Transmembrane helix</keyword>
<dbReference type="AlphaFoldDB" id="A0A2V2UT89"/>
<dbReference type="EMBL" id="PRFC01000618">
    <property type="protein sequence ID" value="PWU85483.1"/>
    <property type="molecule type" value="Genomic_DNA"/>
</dbReference>
<keyword evidence="1" id="KW-0472">Membrane</keyword>
<evidence type="ECO:0000313" key="3">
    <source>
        <dbReference type="Proteomes" id="UP000246078"/>
    </source>
</evidence>
<reference evidence="2 3" key="1">
    <citation type="journal article" date="2018" name="Microb. Genom.">
        <title>Expanding an expanded genome: long-read sequencing of Trypanosoma cruzi.</title>
        <authorList>
            <person name="Berna L."/>
            <person name="Rodriguez M."/>
            <person name="Chiribao M.L."/>
            <person name="Parodi-Talice A."/>
            <person name="Pita S."/>
            <person name="Rijo G."/>
            <person name="Alvarez-Valin F."/>
            <person name="Robello C."/>
        </authorList>
    </citation>
    <scope>NUCLEOTIDE SEQUENCE [LARGE SCALE GENOMIC DNA]</scope>
    <source>
        <strain evidence="2 3">TCC</strain>
    </source>
</reference>
<keyword evidence="1" id="KW-0812">Transmembrane</keyword>
<organism evidence="2 3">
    <name type="scientific">Trypanosoma cruzi</name>
    <dbReference type="NCBI Taxonomy" id="5693"/>
    <lineage>
        <taxon>Eukaryota</taxon>
        <taxon>Discoba</taxon>
        <taxon>Euglenozoa</taxon>
        <taxon>Kinetoplastea</taxon>
        <taxon>Metakinetoplastina</taxon>
        <taxon>Trypanosomatida</taxon>
        <taxon>Trypanosomatidae</taxon>
        <taxon>Trypanosoma</taxon>
        <taxon>Schizotrypanum</taxon>
    </lineage>
</organism>
<dbReference type="Proteomes" id="UP000246078">
    <property type="component" value="Unassembled WGS sequence"/>
</dbReference>
<name>A0A2V2UT89_TRYCR</name>
<comment type="caution">
    <text evidence="2">The sequence shown here is derived from an EMBL/GenBank/DDBJ whole genome shotgun (WGS) entry which is preliminary data.</text>
</comment>